<reference evidence="2 3" key="1">
    <citation type="submission" date="2018-04" db="EMBL/GenBank/DDBJ databases">
        <authorList>
            <person name="Vogel A."/>
        </authorList>
    </citation>
    <scope>NUCLEOTIDE SEQUENCE [LARGE SCALE GENOMIC DNA]</scope>
</reference>
<accession>A0A484NGC7</accession>
<dbReference type="Proteomes" id="UP000595140">
    <property type="component" value="Unassembled WGS sequence"/>
</dbReference>
<feature type="region of interest" description="Disordered" evidence="1">
    <location>
        <begin position="1"/>
        <end position="37"/>
    </location>
</feature>
<organism evidence="2 3">
    <name type="scientific">Cuscuta campestris</name>
    <dbReference type="NCBI Taxonomy" id="132261"/>
    <lineage>
        <taxon>Eukaryota</taxon>
        <taxon>Viridiplantae</taxon>
        <taxon>Streptophyta</taxon>
        <taxon>Embryophyta</taxon>
        <taxon>Tracheophyta</taxon>
        <taxon>Spermatophyta</taxon>
        <taxon>Magnoliopsida</taxon>
        <taxon>eudicotyledons</taxon>
        <taxon>Gunneridae</taxon>
        <taxon>Pentapetalae</taxon>
        <taxon>asterids</taxon>
        <taxon>lamiids</taxon>
        <taxon>Solanales</taxon>
        <taxon>Convolvulaceae</taxon>
        <taxon>Cuscuteae</taxon>
        <taxon>Cuscuta</taxon>
        <taxon>Cuscuta subgen. Grammica</taxon>
        <taxon>Cuscuta sect. Cleistogrammica</taxon>
    </lineage>
</organism>
<evidence type="ECO:0000313" key="2">
    <source>
        <dbReference type="EMBL" id="VFQ99338.1"/>
    </source>
</evidence>
<dbReference type="EMBL" id="OOIL02006656">
    <property type="protein sequence ID" value="VFQ99338.1"/>
    <property type="molecule type" value="Genomic_DNA"/>
</dbReference>
<feature type="compositionally biased region" description="Low complexity" evidence="1">
    <location>
        <begin position="196"/>
        <end position="205"/>
    </location>
</feature>
<feature type="region of interest" description="Disordered" evidence="1">
    <location>
        <begin position="196"/>
        <end position="219"/>
    </location>
</feature>
<dbReference type="AlphaFoldDB" id="A0A484NGC7"/>
<dbReference type="OrthoDB" id="1001345at2759"/>
<sequence length="307" mass="32595">MAGDQPRHPSHHLPDIKTNSEHPNFPGKATGKRQVEGGDLPSAAQIFPAVTLIGEAPSCSCRVPNNHTSPTPPAMLHLDAGNARSSLQPVVAVSDGLEVIPATSGQIDGVQPLKQVPGLSTKTKDPSISHLEADLENPQTTEIRVFSSVNPTIRRVPAKIVKKELHNRDPHIKTKPLALVSSNSAPVTFPATAARAPPAAAAPATGKKPEPSVPLADAKKPAPSLAQVVYGSKRISLPTFVTEPLPDREVTIHRGLPAVRFNESEVSDLALIDKYILVGKFSHGQPKLEVIKAHFATNYVFRGSVSA</sequence>
<proteinExistence type="predicted"/>
<evidence type="ECO:0000313" key="3">
    <source>
        <dbReference type="Proteomes" id="UP000595140"/>
    </source>
</evidence>
<name>A0A484NGC7_9ASTE</name>
<protein>
    <recommendedName>
        <fullName evidence="4">DUF4283 domain-containing protein</fullName>
    </recommendedName>
</protein>
<gene>
    <name evidence="2" type="ORF">CCAM_LOCUS41114</name>
</gene>
<evidence type="ECO:0008006" key="4">
    <source>
        <dbReference type="Google" id="ProtNLM"/>
    </source>
</evidence>
<keyword evidence="3" id="KW-1185">Reference proteome</keyword>
<evidence type="ECO:0000256" key="1">
    <source>
        <dbReference type="SAM" id="MobiDB-lite"/>
    </source>
</evidence>